<sequence>MAPDPVIFALANPTPEIMPELARAARPDAIIGTGRSDYPNQVNNVLCFPYLFRGALDVGATAINEEMKIACVRAIAALARRAATDMGSAYGGDTPSFGPVGRRGPGRDGLGRGLAPDRRHGRLPRQAGPVRLPHQPDDEAGLRPRAQRQAARGVRRRRRGSGAAGGAERGR</sequence>
<dbReference type="GO" id="GO:0016491">
    <property type="term" value="F:oxidoreductase activity"/>
    <property type="evidence" value="ECO:0007669"/>
    <property type="project" value="UniProtKB-KW"/>
</dbReference>
<dbReference type="Gene3D" id="3.40.50.720">
    <property type="entry name" value="NAD(P)-binding Rossmann-like Domain"/>
    <property type="match status" value="1"/>
</dbReference>
<protein>
    <submittedName>
        <fullName evidence="5">Malic enzyme NAD-binding domain-containing protein</fullName>
    </submittedName>
</protein>
<organism evidence="4 5">
    <name type="scientific">Panagrolaimus superbus</name>
    <dbReference type="NCBI Taxonomy" id="310955"/>
    <lineage>
        <taxon>Eukaryota</taxon>
        <taxon>Metazoa</taxon>
        <taxon>Ecdysozoa</taxon>
        <taxon>Nematoda</taxon>
        <taxon>Chromadorea</taxon>
        <taxon>Rhabditida</taxon>
        <taxon>Tylenchina</taxon>
        <taxon>Panagrolaimomorpha</taxon>
        <taxon>Panagrolaimoidea</taxon>
        <taxon>Panagrolaimidae</taxon>
        <taxon>Panagrolaimus</taxon>
    </lineage>
</organism>
<feature type="compositionally biased region" description="Basic and acidic residues" evidence="2">
    <location>
        <begin position="105"/>
        <end position="118"/>
    </location>
</feature>
<evidence type="ECO:0000313" key="4">
    <source>
        <dbReference type="Proteomes" id="UP000887577"/>
    </source>
</evidence>
<dbReference type="InterPro" id="IPR012302">
    <property type="entry name" value="Malic_NAD-bd"/>
</dbReference>
<dbReference type="InterPro" id="IPR051674">
    <property type="entry name" value="Malate_Decarboxylase"/>
</dbReference>
<keyword evidence="4" id="KW-1185">Reference proteome</keyword>
<evidence type="ECO:0000256" key="1">
    <source>
        <dbReference type="ARBA" id="ARBA00023002"/>
    </source>
</evidence>
<dbReference type="WBParaSite" id="PSU_v2.g5872.t1">
    <property type="protein sequence ID" value="PSU_v2.g5872.t1"/>
    <property type="gene ID" value="PSU_v2.g5872"/>
</dbReference>
<reference evidence="5" key="1">
    <citation type="submission" date="2022-11" db="UniProtKB">
        <authorList>
            <consortium name="WormBaseParasite"/>
        </authorList>
    </citation>
    <scope>IDENTIFICATION</scope>
</reference>
<keyword evidence="1" id="KW-0560">Oxidoreductase</keyword>
<dbReference type="SMART" id="SM00919">
    <property type="entry name" value="Malic_M"/>
    <property type="match status" value="1"/>
</dbReference>
<dbReference type="PANTHER" id="PTHR43237:SF4">
    <property type="entry name" value="NADP-DEPENDENT MALIC ENZYME"/>
    <property type="match status" value="1"/>
</dbReference>
<dbReference type="Pfam" id="PF03949">
    <property type="entry name" value="Malic_M"/>
    <property type="match status" value="1"/>
</dbReference>
<dbReference type="InterPro" id="IPR036291">
    <property type="entry name" value="NAD(P)-bd_dom_sf"/>
</dbReference>
<dbReference type="SUPFAM" id="SSF51735">
    <property type="entry name" value="NAD(P)-binding Rossmann-fold domains"/>
    <property type="match status" value="1"/>
</dbReference>
<evidence type="ECO:0000259" key="3">
    <source>
        <dbReference type="SMART" id="SM00919"/>
    </source>
</evidence>
<dbReference type="GO" id="GO:0051287">
    <property type="term" value="F:NAD binding"/>
    <property type="evidence" value="ECO:0007669"/>
    <property type="project" value="InterPro"/>
</dbReference>
<feature type="compositionally biased region" description="Gly residues" evidence="2">
    <location>
        <begin position="162"/>
        <end position="171"/>
    </location>
</feature>
<name>A0A914YZE5_9BILA</name>
<dbReference type="AlphaFoldDB" id="A0A914YZE5"/>
<evidence type="ECO:0000313" key="5">
    <source>
        <dbReference type="WBParaSite" id="PSU_v2.g5872.t1"/>
    </source>
</evidence>
<dbReference type="PANTHER" id="PTHR43237">
    <property type="entry name" value="NADP-DEPENDENT MALIC ENZYME"/>
    <property type="match status" value="1"/>
</dbReference>
<dbReference type="Proteomes" id="UP000887577">
    <property type="component" value="Unplaced"/>
</dbReference>
<accession>A0A914YZE5</accession>
<evidence type="ECO:0000256" key="2">
    <source>
        <dbReference type="SAM" id="MobiDB-lite"/>
    </source>
</evidence>
<feature type="domain" description="Malic enzyme NAD-binding" evidence="3">
    <location>
        <begin position="1"/>
        <end position="90"/>
    </location>
</feature>
<proteinExistence type="predicted"/>
<feature type="compositionally biased region" description="Low complexity" evidence="2">
    <location>
        <begin position="143"/>
        <end position="152"/>
    </location>
</feature>
<feature type="region of interest" description="Disordered" evidence="2">
    <location>
        <begin position="86"/>
        <end position="171"/>
    </location>
</feature>